<accession>A0A484L2Y7</accession>
<protein>
    <recommendedName>
        <fullName evidence="3">Integrase catalytic domain-containing protein</fullName>
    </recommendedName>
</protein>
<keyword evidence="5" id="KW-1185">Reference proteome</keyword>
<dbReference type="PROSITE" id="PS50994">
    <property type="entry name" value="INTEGRASE"/>
    <property type="match status" value="1"/>
</dbReference>
<dbReference type="AlphaFoldDB" id="A0A484L2Y7"/>
<dbReference type="OrthoDB" id="907976at2759"/>
<feature type="domain" description="Integrase catalytic" evidence="3">
    <location>
        <begin position="485"/>
        <end position="644"/>
    </location>
</feature>
<dbReference type="Proteomes" id="UP000595140">
    <property type="component" value="Unassembled WGS sequence"/>
</dbReference>
<gene>
    <name evidence="4" type="ORF">CCAM_LOCUS12461</name>
</gene>
<dbReference type="EMBL" id="OOIL02000934">
    <property type="protein sequence ID" value="VFQ70685.1"/>
    <property type="molecule type" value="Genomic_DNA"/>
</dbReference>
<evidence type="ECO:0000313" key="5">
    <source>
        <dbReference type="Proteomes" id="UP000595140"/>
    </source>
</evidence>
<feature type="non-terminal residue" evidence="4">
    <location>
        <position position="759"/>
    </location>
</feature>
<feature type="region of interest" description="Disordered" evidence="2">
    <location>
        <begin position="128"/>
        <end position="172"/>
    </location>
</feature>
<dbReference type="Pfam" id="PF00665">
    <property type="entry name" value="rve"/>
    <property type="match status" value="1"/>
</dbReference>
<feature type="coiled-coil region" evidence="1">
    <location>
        <begin position="667"/>
        <end position="694"/>
    </location>
</feature>
<evidence type="ECO:0000256" key="1">
    <source>
        <dbReference type="SAM" id="Coils"/>
    </source>
</evidence>
<dbReference type="Gene3D" id="1.10.340.70">
    <property type="match status" value="1"/>
</dbReference>
<evidence type="ECO:0000313" key="4">
    <source>
        <dbReference type="EMBL" id="VFQ70685.1"/>
    </source>
</evidence>
<dbReference type="PANTHER" id="PTHR48475">
    <property type="entry name" value="RIBONUCLEASE H"/>
    <property type="match status" value="1"/>
</dbReference>
<evidence type="ECO:0000259" key="3">
    <source>
        <dbReference type="PROSITE" id="PS50994"/>
    </source>
</evidence>
<dbReference type="InterPro" id="IPR012337">
    <property type="entry name" value="RNaseH-like_sf"/>
</dbReference>
<proteinExistence type="predicted"/>
<dbReference type="InterPro" id="IPR001584">
    <property type="entry name" value="Integrase_cat-core"/>
</dbReference>
<reference evidence="4 5" key="1">
    <citation type="submission" date="2018-04" db="EMBL/GenBank/DDBJ databases">
        <authorList>
            <person name="Vogel A."/>
        </authorList>
    </citation>
    <scope>NUCLEOTIDE SEQUENCE [LARGE SCALE GENOMIC DNA]</scope>
</reference>
<name>A0A484L2Y7_9ASTE</name>
<feature type="compositionally biased region" description="Basic and acidic residues" evidence="2">
    <location>
        <begin position="129"/>
        <end position="138"/>
    </location>
</feature>
<dbReference type="SUPFAM" id="SSF53098">
    <property type="entry name" value="Ribonuclease H-like"/>
    <property type="match status" value="1"/>
</dbReference>
<dbReference type="InterPro" id="IPR036397">
    <property type="entry name" value="RNaseH_sf"/>
</dbReference>
<sequence>MENGGGSLEDKFARLRMQDPGSTSGNKNDGLFQVIKAVEAAEITIKQQVEENNQLRFELQKKILELETYKSGGLRSENCHLPEQLDGYHHQLHGTFSHFENQTGLPNNTPRHTLSDNLVQNDLCSTLQEHGESSRDPDNANGILRVHFSGQNPPDPSSFFPSRYQKEGEQDRGLNAPGHGLMPISELNNPNSVKQILDQEQEILQLRNHLGEYLIKEAQICNEKCVLEKRIAYMRMAFDQQQQDLVDAASKAISYRQDIIEENIRLAYALQAAQQEKSTFVSSLLPLLEEYSLQPLEADAQSIVSNIKILFRHLQERLLSTEPSKNTLIIQFHLPFQTSFLDLPICTTVEVEVGLAPMVRLPEVEWRRIGDEEDGQPNPDRVEPDDIWMDDLVRYYMTGQFPEDEDRVRKVKLRAPRFQMLDGRLYKRAFGGPLLRCLTRAETERVIAEVHEGVCAAHQMSRTLAQRIILLGYFWPTMNQDCEMCKGARLARFGMDIIGAFPQAQGRKKYVMVAIDYFTKWVEAEAYATITTKQCQRFVWKNIITRFGSPRNIVTDNGPQFRNPGFTKYLEDFGITHNKASVAYPQGNGQVENVNRTIVDEIKKRFGEAGTNWLEELPHIIWAYRVTSRRATGETPFVLTYGCEARLPIEAKMMTFREKIYEEKGNEEDHLAELNLLEERRMVAEAKMIEYQQAAKAYHDNKVGPRYFQVGDEVLRRREASKPSGGGKLAKKWEGPYRVKAILRPGTYKLETTEGRELE</sequence>
<evidence type="ECO:0000256" key="2">
    <source>
        <dbReference type="SAM" id="MobiDB-lite"/>
    </source>
</evidence>
<dbReference type="PANTHER" id="PTHR48475:SF2">
    <property type="entry name" value="RIBONUCLEASE H"/>
    <property type="match status" value="1"/>
</dbReference>
<dbReference type="Gene3D" id="3.30.420.10">
    <property type="entry name" value="Ribonuclease H-like superfamily/Ribonuclease H"/>
    <property type="match status" value="1"/>
</dbReference>
<dbReference type="GO" id="GO:0015074">
    <property type="term" value="P:DNA integration"/>
    <property type="evidence" value="ECO:0007669"/>
    <property type="project" value="InterPro"/>
</dbReference>
<keyword evidence="1" id="KW-0175">Coiled coil</keyword>
<organism evidence="4 5">
    <name type="scientific">Cuscuta campestris</name>
    <dbReference type="NCBI Taxonomy" id="132261"/>
    <lineage>
        <taxon>Eukaryota</taxon>
        <taxon>Viridiplantae</taxon>
        <taxon>Streptophyta</taxon>
        <taxon>Embryophyta</taxon>
        <taxon>Tracheophyta</taxon>
        <taxon>Spermatophyta</taxon>
        <taxon>Magnoliopsida</taxon>
        <taxon>eudicotyledons</taxon>
        <taxon>Gunneridae</taxon>
        <taxon>Pentapetalae</taxon>
        <taxon>asterids</taxon>
        <taxon>lamiids</taxon>
        <taxon>Solanales</taxon>
        <taxon>Convolvulaceae</taxon>
        <taxon>Cuscuteae</taxon>
        <taxon>Cuscuta</taxon>
        <taxon>Cuscuta subgen. Grammica</taxon>
        <taxon>Cuscuta sect. Cleistogrammica</taxon>
    </lineage>
</organism>
<dbReference type="GO" id="GO:0003676">
    <property type="term" value="F:nucleic acid binding"/>
    <property type="evidence" value="ECO:0007669"/>
    <property type="project" value="InterPro"/>
</dbReference>